<dbReference type="Proteomes" id="UP000233293">
    <property type="component" value="Unassembled WGS sequence"/>
</dbReference>
<dbReference type="EMBL" id="PIUM01000011">
    <property type="protein sequence ID" value="PKU24456.1"/>
    <property type="molecule type" value="Genomic_DNA"/>
</dbReference>
<evidence type="ECO:0000313" key="2">
    <source>
        <dbReference type="Proteomes" id="UP000233293"/>
    </source>
</evidence>
<proteinExistence type="predicted"/>
<accession>A0A2N3PVL2</accession>
<gene>
    <name evidence="1" type="ORF">CWS72_11450</name>
</gene>
<sequence>MPAIGNDVTGTPAYAPVLVLGTNGSVLTPGLRFEGMSGSQTTPLPAFGVWEALRSGTDFTTNSGTFHDDGLMVGFNQCAGSVPCVATGAVWGLSLESDYATETGTDMTTLQHSMEYNFNARTPPREKITFGGTGTSTDVLSITLTGPFTGSPRTVSITATGGQTPTQMATAWVNAFNADSTFTGQLYAFTDTAANAYVATQVGNLNFLTSPNVYTVSVSKSVTGSATETITLTAGDSYAWRTYEMGVDRDRGSNNNGYSNHDFFIGKPKGHLSVSDDTGTSYFVVDSKGNVTINGLSNLVMGGTTPQIAVTNKSYFNLLIGTGQYVYAFRETGEFMFGNGETRIADSGPGILRFASSGSSSPIHTTYYGQVVTIGAGCGTGAALGQSGDANRNWVNDSVGRITIGTSPGSSCTITFAGAWTNGAPVCTVQNETESQPLRPTPSKTALVMTGTFAATDVLSWSCQGYGP</sequence>
<organism evidence="1 2">
    <name type="scientific">Telmatospirillum siberiense</name>
    <dbReference type="NCBI Taxonomy" id="382514"/>
    <lineage>
        <taxon>Bacteria</taxon>
        <taxon>Pseudomonadati</taxon>
        <taxon>Pseudomonadota</taxon>
        <taxon>Alphaproteobacteria</taxon>
        <taxon>Rhodospirillales</taxon>
        <taxon>Rhodospirillaceae</taxon>
        <taxon>Telmatospirillum</taxon>
    </lineage>
</organism>
<evidence type="ECO:0000313" key="1">
    <source>
        <dbReference type="EMBL" id="PKU24456.1"/>
    </source>
</evidence>
<name>A0A2N3PVL2_9PROT</name>
<comment type="caution">
    <text evidence="1">The sequence shown here is derived from an EMBL/GenBank/DDBJ whole genome shotgun (WGS) entry which is preliminary data.</text>
</comment>
<protein>
    <submittedName>
        <fullName evidence="1">Uncharacterized protein</fullName>
    </submittedName>
</protein>
<dbReference type="AlphaFoldDB" id="A0A2N3PVL2"/>
<keyword evidence="2" id="KW-1185">Reference proteome</keyword>
<reference evidence="2" key="1">
    <citation type="submission" date="2017-12" db="EMBL/GenBank/DDBJ databases">
        <title>Draft genome sequence of Telmatospirillum siberiense 26-4b1T, an acidotolerant peatland alphaproteobacterium potentially involved in sulfur cycling.</title>
        <authorList>
            <person name="Hausmann B."/>
            <person name="Pjevac P."/>
            <person name="Schreck K."/>
            <person name="Herbold C.W."/>
            <person name="Daims H."/>
            <person name="Wagner M."/>
            <person name="Pester M."/>
            <person name="Loy A."/>
        </authorList>
    </citation>
    <scope>NUCLEOTIDE SEQUENCE [LARGE SCALE GENOMIC DNA]</scope>
    <source>
        <strain evidence="2">26-4b1</strain>
    </source>
</reference>